<reference evidence="1" key="1">
    <citation type="journal article" date="2020" name="Nature">
        <title>Giant virus diversity and host interactions through global metagenomics.</title>
        <authorList>
            <person name="Schulz F."/>
            <person name="Roux S."/>
            <person name="Paez-Espino D."/>
            <person name="Jungbluth S."/>
            <person name="Walsh D.A."/>
            <person name="Denef V.J."/>
            <person name="McMahon K.D."/>
            <person name="Konstantinidis K.T."/>
            <person name="Eloe-Fadrosh E.A."/>
            <person name="Kyrpides N.C."/>
            <person name="Woyke T."/>
        </authorList>
    </citation>
    <scope>NUCLEOTIDE SEQUENCE</scope>
    <source>
        <strain evidence="1">GVMAG-M-3300025778-1</strain>
    </source>
</reference>
<dbReference type="AlphaFoldDB" id="A0A6C0J5F2"/>
<organism evidence="1">
    <name type="scientific">viral metagenome</name>
    <dbReference type="NCBI Taxonomy" id="1070528"/>
    <lineage>
        <taxon>unclassified sequences</taxon>
        <taxon>metagenomes</taxon>
        <taxon>organismal metagenomes</taxon>
    </lineage>
</organism>
<sequence>MYLVRVIFVSKNGPSRDDVITITPGEGSYFGRPTDVYDVAFKTSVVGGGHTTRHCFMNARGVEDYVETVLDAVRLDEDPCDHVQVDSAMAPSVLYDSGDLECGRVRSAIRDVIRMSLHVFPQ</sequence>
<dbReference type="EMBL" id="MN740319">
    <property type="protein sequence ID" value="QHU00001.1"/>
    <property type="molecule type" value="Genomic_DNA"/>
</dbReference>
<protein>
    <submittedName>
        <fullName evidence="1">Uncharacterized protein</fullName>
    </submittedName>
</protein>
<accession>A0A6C0J5F2</accession>
<evidence type="ECO:0000313" key="1">
    <source>
        <dbReference type="EMBL" id="QHU00001.1"/>
    </source>
</evidence>
<name>A0A6C0J5F2_9ZZZZ</name>
<proteinExistence type="predicted"/>